<keyword evidence="2" id="KW-0812">Transmembrane</keyword>
<keyword evidence="4" id="KW-1133">Transmembrane helix</keyword>
<evidence type="ECO:0000256" key="3">
    <source>
        <dbReference type="ARBA" id="ARBA00022968"/>
    </source>
</evidence>
<dbReference type="PANTHER" id="PTHR33392:SF3">
    <property type="entry name" value="POLYISOPRENYL-TEICHOIC ACID--PEPTIDOGLYCAN TEICHOIC ACID TRANSFERASE TAGT"/>
    <property type="match status" value="1"/>
</dbReference>
<dbReference type="InterPro" id="IPR050922">
    <property type="entry name" value="LytR/CpsA/Psr_CW_biosynth"/>
</dbReference>
<organism evidence="6 7">
    <name type="scientific">Amphibacillus indicireducens</name>
    <dbReference type="NCBI Taxonomy" id="1076330"/>
    <lineage>
        <taxon>Bacteria</taxon>
        <taxon>Bacillati</taxon>
        <taxon>Bacillota</taxon>
        <taxon>Bacilli</taxon>
        <taxon>Bacillales</taxon>
        <taxon>Bacillaceae</taxon>
        <taxon>Amphibacillus</taxon>
    </lineage>
</organism>
<dbReference type="Gene3D" id="3.40.630.190">
    <property type="entry name" value="LCP protein"/>
    <property type="match status" value="1"/>
</dbReference>
<keyword evidence="7" id="KW-1185">Reference proteome</keyword>
<evidence type="ECO:0000259" key="5">
    <source>
        <dbReference type="Pfam" id="PF03816"/>
    </source>
</evidence>
<evidence type="ECO:0000313" key="6">
    <source>
        <dbReference type="EMBL" id="GAA4062768.1"/>
    </source>
</evidence>
<evidence type="ECO:0000256" key="2">
    <source>
        <dbReference type="ARBA" id="ARBA00022692"/>
    </source>
</evidence>
<name>A0ABP7V9Z7_9BACI</name>
<sequence>MKKENHNKSRIVKRQVKKKRRNKKVILFLVVPIAILFTAVFAYGYSIFSKTHQAVESSYESDGRASGSELREYEVNPATDNVSVLFIGVDESNHRDNEGFSLSDALILATLNIEENSVKLLSIPRDSLVYIPHTQKYDKINHAHAFGGPKATIEAVEGFLEIPVDYFVRLNFHAFVDVVDALGGIEFDVPYEFRESDSNDRGKSIHLLPGVQQVNGEEALALARTRYKDNDIERGKRQQQLMEAILKKTVSVGSIPKIGSVIEAIEDNMVTSIETSDMMGFASYGISGNLSLETLNLKGHDLWTDLYYFQLDEEHLAVTKQTLQHHLGLIDDSQLTIDLATSEDTE</sequence>
<dbReference type="RefSeq" id="WP_344910352.1">
    <property type="nucleotide sequence ID" value="NZ_BAABDL010000038.1"/>
</dbReference>
<comment type="similarity">
    <text evidence="1">Belongs to the LytR/CpsA/Psr (LCP) family.</text>
</comment>
<proteinExistence type="inferred from homology"/>
<evidence type="ECO:0000256" key="4">
    <source>
        <dbReference type="ARBA" id="ARBA00022989"/>
    </source>
</evidence>
<accession>A0ABP7V9Z7</accession>
<feature type="domain" description="Cell envelope-related transcriptional attenuator" evidence="5">
    <location>
        <begin position="103"/>
        <end position="249"/>
    </location>
</feature>
<reference evidence="7" key="1">
    <citation type="journal article" date="2019" name="Int. J. Syst. Evol. Microbiol.">
        <title>The Global Catalogue of Microorganisms (GCM) 10K type strain sequencing project: providing services to taxonomists for standard genome sequencing and annotation.</title>
        <authorList>
            <consortium name="The Broad Institute Genomics Platform"/>
            <consortium name="The Broad Institute Genome Sequencing Center for Infectious Disease"/>
            <person name="Wu L."/>
            <person name="Ma J."/>
        </authorList>
    </citation>
    <scope>NUCLEOTIDE SEQUENCE [LARGE SCALE GENOMIC DNA]</scope>
    <source>
        <strain evidence="7">JCM 17250</strain>
    </source>
</reference>
<dbReference type="PANTHER" id="PTHR33392">
    <property type="entry name" value="POLYISOPRENYL-TEICHOIC ACID--PEPTIDOGLYCAN TEICHOIC ACID TRANSFERASE TAGU"/>
    <property type="match status" value="1"/>
</dbReference>
<dbReference type="Proteomes" id="UP001501734">
    <property type="component" value="Unassembled WGS sequence"/>
</dbReference>
<keyword evidence="3" id="KW-0735">Signal-anchor</keyword>
<dbReference type="EMBL" id="BAABDL010000038">
    <property type="protein sequence ID" value="GAA4062768.1"/>
    <property type="molecule type" value="Genomic_DNA"/>
</dbReference>
<protein>
    <submittedName>
        <fullName evidence="6">LCP family protein</fullName>
    </submittedName>
</protein>
<gene>
    <name evidence="6" type="ORF">GCM10022410_06910</name>
</gene>
<evidence type="ECO:0000256" key="1">
    <source>
        <dbReference type="ARBA" id="ARBA00006068"/>
    </source>
</evidence>
<dbReference type="NCBIfam" id="TIGR00350">
    <property type="entry name" value="lytR_cpsA_psr"/>
    <property type="match status" value="1"/>
</dbReference>
<dbReference type="Pfam" id="PF03816">
    <property type="entry name" value="LytR_cpsA_psr"/>
    <property type="match status" value="1"/>
</dbReference>
<keyword evidence="4" id="KW-0472">Membrane</keyword>
<comment type="caution">
    <text evidence="6">The sequence shown here is derived from an EMBL/GenBank/DDBJ whole genome shotgun (WGS) entry which is preliminary data.</text>
</comment>
<dbReference type="InterPro" id="IPR004474">
    <property type="entry name" value="LytR_CpsA_psr"/>
</dbReference>
<evidence type="ECO:0000313" key="7">
    <source>
        <dbReference type="Proteomes" id="UP001501734"/>
    </source>
</evidence>